<dbReference type="GeneTree" id="ENSGT00940000158557"/>
<feature type="region of interest" description="Disordered" evidence="3">
    <location>
        <begin position="1"/>
        <end position="108"/>
    </location>
</feature>
<dbReference type="Pfam" id="PF00071">
    <property type="entry name" value="Ras"/>
    <property type="match status" value="1"/>
</dbReference>
<dbReference type="Gene3D" id="3.40.50.300">
    <property type="entry name" value="P-loop containing nucleotide triphosphate hydrolases"/>
    <property type="match status" value="1"/>
</dbReference>
<name>A0AAA9SXY4_BOVIN</name>
<reference evidence="4" key="2">
    <citation type="submission" date="2025-08" db="UniProtKB">
        <authorList>
            <consortium name="Ensembl"/>
        </authorList>
    </citation>
    <scope>IDENTIFICATION</scope>
    <source>
        <strain evidence="4">Hereford</strain>
    </source>
</reference>
<dbReference type="GO" id="GO:0005525">
    <property type="term" value="F:GTP binding"/>
    <property type="evidence" value="ECO:0007669"/>
    <property type="project" value="UniProtKB-KW"/>
</dbReference>
<feature type="compositionally biased region" description="Low complexity" evidence="3">
    <location>
        <begin position="1"/>
        <end position="17"/>
    </location>
</feature>
<gene>
    <name evidence="4" type="primary">RAB35</name>
</gene>
<evidence type="ECO:0000313" key="5">
    <source>
        <dbReference type="Proteomes" id="UP000009136"/>
    </source>
</evidence>
<protein>
    <submittedName>
        <fullName evidence="4">RAB35, member RAS onco family</fullName>
    </submittedName>
</protein>
<proteinExistence type="predicted"/>
<feature type="compositionally biased region" description="Low complexity" evidence="3">
    <location>
        <begin position="57"/>
        <end position="66"/>
    </location>
</feature>
<evidence type="ECO:0000256" key="1">
    <source>
        <dbReference type="ARBA" id="ARBA00022741"/>
    </source>
</evidence>
<dbReference type="FunFam" id="3.40.50.300:FF:001447">
    <property type="entry name" value="Ras-related protein Rab-1B"/>
    <property type="match status" value="1"/>
</dbReference>
<dbReference type="SMART" id="SM00175">
    <property type="entry name" value="RAB"/>
    <property type="match status" value="1"/>
</dbReference>
<dbReference type="GO" id="GO:0003924">
    <property type="term" value="F:GTPase activity"/>
    <property type="evidence" value="ECO:0007669"/>
    <property type="project" value="InterPro"/>
</dbReference>
<dbReference type="SMART" id="SM00174">
    <property type="entry name" value="RHO"/>
    <property type="match status" value="1"/>
</dbReference>
<dbReference type="SUPFAM" id="SSF52540">
    <property type="entry name" value="P-loop containing nucleoside triphosphate hydrolases"/>
    <property type="match status" value="1"/>
</dbReference>
<dbReference type="InterPro" id="IPR001806">
    <property type="entry name" value="Small_GTPase"/>
</dbReference>
<dbReference type="SMART" id="SM00173">
    <property type="entry name" value="RAS"/>
    <property type="match status" value="1"/>
</dbReference>
<dbReference type="InterPro" id="IPR027417">
    <property type="entry name" value="P-loop_NTPase"/>
</dbReference>
<organism evidence="4 5">
    <name type="scientific">Bos taurus</name>
    <name type="common">Bovine</name>
    <dbReference type="NCBI Taxonomy" id="9913"/>
    <lineage>
        <taxon>Eukaryota</taxon>
        <taxon>Metazoa</taxon>
        <taxon>Chordata</taxon>
        <taxon>Craniata</taxon>
        <taxon>Vertebrata</taxon>
        <taxon>Euteleostomi</taxon>
        <taxon>Mammalia</taxon>
        <taxon>Eutheria</taxon>
        <taxon>Laurasiatheria</taxon>
        <taxon>Artiodactyla</taxon>
        <taxon>Ruminantia</taxon>
        <taxon>Pecora</taxon>
        <taxon>Bovidae</taxon>
        <taxon>Bovinae</taxon>
        <taxon>Bos</taxon>
    </lineage>
</organism>
<evidence type="ECO:0000256" key="2">
    <source>
        <dbReference type="ARBA" id="ARBA00023134"/>
    </source>
</evidence>
<reference evidence="4" key="3">
    <citation type="submission" date="2025-09" db="UniProtKB">
        <authorList>
            <consortium name="Ensembl"/>
        </authorList>
    </citation>
    <scope>IDENTIFICATION</scope>
    <source>
        <strain evidence="4">Hereford</strain>
    </source>
</reference>
<sequence>AGRHCGCAEAGPGAAPAQWRGGAGRSEAAAAAAAAEEEEEEEGERREVFLSVPAVCSGSGSAAAGAARREPRIPRPAPTPPARPRARARASPARHGPGLRPPLQAAHHRRQRCRQEQLTVTFCRQHFLRYYRGTHGVIVVYDVTSAESFVNVKRWLHEINQNCDDVCRILVGNKNDDPERKVVETEDAYKFAGQMGIQLFETSAKENVNVEEMFNCITELVLRAKKDNLAKQQQQQQNDVVKLTKNSKRKKRCC</sequence>
<dbReference type="PANTHER" id="PTHR47977">
    <property type="entry name" value="RAS-RELATED PROTEIN RAB"/>
    <property type="match status" value="1"/>
</dbReference>
<reference evidence="4" key="1">
    <citation type="submission" date="2018-03" db="EMBL/GenBank/DDBJ databases">
        <title>ARS-UCD1.2.</title>
        <authorList>
            <person name="Rosen B.D."/>
            <person name="Bickhart D.M."/>
            <person name="Koren S."/>
            <person name="Schnabel R.D."/>
            <person name="Hall R."/>
            <person name="Zimin A."/>
            <person name="Dreischer C."/>
            <person name="Schultheiss S."/>
            <person name="Schroeder S.G."/>
            <person name="Elsik C.G."/>
            <person name="Couldrey C."/>
            <person name="Liu G.E."/>
            <person name="Van Tassell C.P."/>
            <person name="Phillippy A.M."/>
            <person name="Smith T.P.L."/>
            <person name="Medrano J.F."/>
        </authorList>
    </citation>
    <scope>NUCLEOTIDE SEQUENCE [LARGE SCALE GENOMIC DNA]</scope>
    <source>
        <strain evidence="4">Hereford</strain>
    </source>
</reference>
<keyword evidence="2" id="KW-0342">GTP-binding</keyword>
<accession>A0AAA9SXY4</accession>
<dbReference type="PRINTS" id="PR00449">
    <property type="entry name" value="RASTRNSFRMNG"/>
</dbReference>
<feature type="compositionally biased region" description="Low complexity" evidence="3">
    <location>
        <begin position="25"/>
        <end position="34"/>
    </location>
</feature>
<dbReference type="PROSITE" id="PS51421">
    <property type="entry name" value="RAS"/>
    <property type="match status" value="1"/>
</dbReference>
<feature type="compositionally biased region" description="Pro residues" evidence="3">
    <location>
        <begin position="74"/>
        <end position="83"/>
    </location>
</feature>
<evidence type="ECO:0000256" key="3">
    <source>
        <dbReference type="SAM" id="MobiDB-lite"/>
    </source>
</evidence>
<dbReference type="Proteomes" id="UP000009136">
    <property type="component" value="Chromosome 17"/>
</dbReference>
<evidence type="ECO:0000313" key="4">
    <source>
        <dbReference type="Ensembl" id="ENSBTAP00000088174.1"/>
    </source>
</evidence>
<keyword evidence="1" id="KW-0547">Nucleotide-binding</keyword>
<dbReference type="PROSITE" id="PS51419">
    <property type="entry name" value="RAB"/>
    <property type="match status" value="1"/>
</dbReference>
<feature type="compositionally biased region" description="Low complexity" evidence="3">
    <location>
        <begin position="89"/>
        <end position="98"/>
    </location>
</feature>
<dbReference type="InterPro" id="IPR050227">
    <property type="entry name" value="Rab"/>
</dbReference>
<dbReference type="Ensembl" id="ENSBTAT00000109459.1">
    <property type="protein sequence ID" value="ENSBTAP00000088174.1"/>
    <property type="gene ID" value="ENSBTAG00000022044.6"/>
</dbReference>
<keyword evidence="5" id="KW-1185">Reference proteome</keyword>
<dbReference type="AlphaFoldDB" id="A0AAA9SXY4"/>